<accession>A0AAD5KK08</accession>
<reference evidence="1 3" key="1">
    <citation type="submission" date="2022-05" db="EMBL/GenBank/DDBJ databases">
        <title>A multi-omics perspective on studying reproductive biology in Daphnia sinensis.</title>
        <authorList>
            <person name="Jia J."/>
        </authorList>
    </citation>
    <scope>NUCLEOTIDE SEQUENCE [LARGE SCALE GENOMIC DNA]</scope>
    <source>
        <strain evidence="1 3">WSL</strain>
    </source>
</reference>
<comment type="caution">
    <text evidence="1">The sequence shown here is derived from an EMBL/GenBank/DDBJ whole genome shotgun (WGS) entry which is preliminary data.</text>
</comment>
<keyword evidence="3" id="KW-1185">Reference proteome</keyword>
<evidence type="ECO:0000313" key="3">
    <source>
        <dbReference type="Proteomes" id="UP000820818"/>
    </source>
</evidence>
<name>A0AAD5KK08_9CRUS</name>
<gene>
    <name evidence="1" type="ORF">GHT06_021617</name>
    <name evidence="2" type="ORF">GHT06_021638</name>
</gene>
<dbReference type="EMBL" id="WJBH02000009">
    <property type="protein sequence ID" value="KAI9553689.1"/>
    <property type="molecule type" value="Genomic_DNA"/>
</dbReference>
<organism evidence="1 3">
    <name type="scientific">Daphnia sinensis</name>
    <dbReference type="NCBI Taxonomy" id="1820382"/>
    <lineage>
        <taxon>Eukaryota</taxon>
        <taxon>Metazoa</taxon>
        <taxon>Ecdysozoa</taxon>
        <taxon>Arthropoda</taxon>
        <taxon>Crustacea</taxon>
        <taxon>Branchiopoda</taxon>
        <taxon>Diplostraca</taxon>
        <taxon>Cladocera</taxon>
        <taxon>Anomopoda</taxon>
        <taxon>Daphniidae</taxon>
        <taxon>Daphnia</taxon>
        <taxon>Daphnia similis group</taxon>
    </lineage>
</organism>
<dbReference type="EMBL" id="WJBH02000009">
    <property type="protein sequence ID" value="KAI9553708.1"/>
    <property type="molecule type" value="Genomic_DNA"/>
</dbReference>
<dbReference type="PANTHER" id="PTHR47331">
    <property type="entry name" value="PHD-TYPE DOMAIN-CONTAINING PROTEIN"/>
    <property type="match status" value="1"/>
</dbReference>
<protein>
    <submittedName>
        <fullName evidence="1">Uncharacterized protein</fullName>
    </submittedName>
</protein>
<evidence type="ECO:0000313" key="1">
    <source>
        <dbReference type="EMBL" id="KAI9553689.1"/>
    </source>
</evidence>
<dbReference type="Proteomes" id="UP000820818">
    <property type="component" value="Linkage Group LG9"/>
</dbReference>
<dbReference type="AlphaFoldDB" id="A0AAD5KK08"/>
<evidence type="ECO:0000313" key="2">
    <source>
        <dbReference type="EMBL" id="KAI9553708.1"/>
    </source>
</evidence>
<proteinExistence type="predicted"/>
<sequence>MFRGSAPFAYKAPFDGDPRVWLLNASRFQALVHDVIPNDAQRLVILTEWVGPNVFRPIAPLLKAPCGYASVLTYLKKHYGSTEQIARCQINDLLNFPFVKPGDRQVFDLVSDQMHGAVVVLEQGRLEHDLKSVANLDQAVQKLPPFVRHRWARYMRKHLLKIVDLSDLDRFLEETVEEERLARSSVELAPSEPVKDV</sequence>